<evidence type="ECO:0000313" key="3">
    <source>
        <dbReference type="EMBL" id="OIJ09360.1"/>
    </source>
</evidence>
<evidence type="ECO:0000313" key="4">
    <source>
        <dbReference type="Proteomes" id="UP000180098"/>
    </source>
</evidence>
<dbReference type="PROSITE" id="PS51194">
    <property type="entry name" value="HELICASE_CTER"/>
    <property type="match status" value="1"/>
</dbReference>
<dbReference type="SUPFAM" id="SSF52540">
    <property type="entry name" value="P-loop containing nucleoside triphosphate hydrolases"/>
    <property type="match status" value="2"/>
</dbReference>
<gene>
    <name evidence="3" type="ORF">BKP35_16985</name>
</gene>
<feature type="domain" description="Helicase C-terminal" evidence="2">
    <location>
        <begin position="589"/>
        <end position="742"/>
    </location>
</feature>
<keyword evidence="3" id="KW-0378">Hydrolase</keyword>
<dbReference type="PANTHER" id="PTHR47396:SF1">
    <property type="entry name" value="ATP-DEPENDENT HELICASE IRC3-RELATED"/>
    <property type="match status" value="1"/>
</dbReference>
<dbReference type="Pfam" id="PF22548">
    <property type="entry name" value="AEP-TOTE"/>
    <property type="match status" value="1"/>
</dbReference>
<reference evidence="3 4" key="1">
    <citation type="submission" date="2016-10" db="EMBL/GenBank/DDBJ databases">
        <title>Draft genome sequences of four alkaliphilic bacteria belonging to the Anaerobacillus genus.</title>
        <authorList>
            <person name="Bassil N.M."/>
            <person name="Lloyd J.R."/>
        </authorList>
    </citation>
    <scope>NUCLEOTIDE SEQUENCE [LARGE SCALE GENOMIC DNA]</scope>
    <source>
        <strain evidence="3 4">DSM 15340</strain>
    </source>
</reference>
<dbReference type="GO" id="GO:0005524">
    <property type="term" value="F:ATP binding"/>
    <property type="evidence" value="ECO:0007669"/>
    <property type="project" value="InterPro"/>
</dbReference>
<dbReference type="Pfam" id="PF00271">
    <property type="entry name" value="Helicase_C"/>
    <property type="match status" value="1"/>
</dbReference>
<dbReference type="InterPro" id="IPR001650">
    <property type="entry name" value="Helicase_C-like"/>
</dbReference>
<dbReference type="InterPro" id="IPR014001">
    <property type="entry name" value="Helicase_ATP-bd"/>
</dbReference>
<dbReference type="Gene3D" id="3.40.50.300">
    <property type="entry name" value="P-loop containing nucleotide triphosphate hydrolases"/>
    <property type="match status" value="2"/>
</dbReference>
<proteinExistence type="predicted"/>
<dbReference type="GO" id="GO:0005829">
    <property type="term" value="C:cytosol"/>
    <property type="evidence" value="ECO:0007669"/>
    <property type="project" value="TreeGrafter"/>
</dbReference>
<dbReference type="EMBL" id="MLQQ01000045">
    <property type="protein sequence ID" value="OIJ09360.1"/>
    <property type="molecule type" value="Genomic_DNA"/>
</dbReference>
<dbReference type="InterPro" id="IPR006935">
    <property type="entry name" value="Helicase/UvrB_N"/>
</dbReference>
<name>A0A1S2LAS9_9BACI</name>
<sequence>MNIEKRLKQALKECERLRAENKYLKDLLDKNQISYSAPDTNFVYEGDSKASKTEIINKRITIFKSLFRGRSDVFAVRYTSAKNGDGYTPVRQKNRKYVPLTDREIYDHLSGKQTIGIYPLLENHMCYFLAFDFDKGNWVEEVKSLIAACQKFDVPTSIEISRSGNGCHLWIFFLEMIPASLARELGKFLLTHTGRKLTSFDRMFPTQDFVQKGGLGNLIALPLQREPRKSGNSLFLDENFEPFSDQWRYLASIKRVSKAKIHSILKSTNENIEINMLEQLSLTLKNGIHIKKFELPSEFLSKLIKTATFGNPEFFKAQAKRYSTYRIPRFIDCSQIENDTVILPRGCFENINNIAKEHSLPIKIEDNRNVGEKIDVHFHGQLSYQQEEAVEAMVKHDCGVLAADTGFGKTVTAAAIIANNKINTLVIVHRTRLIEQWIERLSQFLNISKNDIGQIGGGKNKSTGVIDVATIQSLRRKDGLRSEITQYGQVIVDECHSIPAVSFEKVLKAIRAKNVYGLTATPIRKDGLHPIIFMQCGSIRYKTDPKKQAKIRSFTQTLVVRNTIFKTNETDIQKIYSSISFDDGRNDMIFDDVLLSLEEKRSPIILTERLEHIEELKNRFKNFAKNIIILSGAMKKKERTEAMQKLLDIPDTEERLLIATGKYIGEGFDDPRLDTLFLTMPISWKGTLQQYVGRLHRNHWNKSEVKVYDYVDKHVPPLLKMYEKRLTGYKALGYKTKEDKKGSHDSEQMQLF</sequence>
<accession>A0A1S2LAS9</accession>
<protein>
    <submittedName>
        <fullName evidence="3">Restriction endonuclease subunit R</fullName>
    </submittedName>
</protein>
<dbReference type="AlphaFoldDB" id="A0A1S2LAS9"/>
<dbReference type="RefSeq" id="WP_071314569.1">
    <property type="nucleotide sequence ID" value="NZ_MLQQ01000045.1"/>
</dbReference>
<dbReference type="PANTHER" id="PTHR47396">
    <property type="entry name" value="TYPE I RESTRICTION ENZYME ECOKI R PROTEIN"/>
    <property type="match status" value="1"/>
</dbReference>
<dbReference type="GO" id="GO:0004519">
    <property type="term" value="F:endonuclease activity"/>
    <property type="evidence" value="ECO:0007669"/>
    <property type="project" value="UniProtKB-KW"/>
</dbReference>
<comment type="caution">
    <text evidence="3">The sequence shown here is derived from an EMBL/GenBank/DDBJ whole genome shotgun (WGS) entry which is preliminary data.</text>
</comment>
<dbReference type="CDD" id="cd17926">
    <property type="entry name" value="DEXHc_RE"/>
    <property type="match status" value="1"/>
</dbReference>
<dbReference type="GO" id="GO:0016787">
    <property type="term" value="F:hydrolase activity"/>
    <property type="evidence" value="ECO:0007669"/>
    <property type="project" value="InterPro"/>
</dbReference>
<dbReference type="GO" id="GO:0003677">
    <property type="term" value="F:DNA binding"/>
    <property type="evidence" value="ECO:0007669"/>
    <property type="project" value="InterPro"/>
</dbReference>
<dbReference type="PROSITE" id="PS51192">
    <property type="entry name" value="HELICASE_ATP_BIND_1"/>
    <property type="match status" value="1"/>
</dbReference>
<dbReference type="CDD" id="cd18785">
    <property type="entry name" value="SF2_C"/>
    <property type="match status" value="1"/>
</dbReference>
<feature type="domain" description="Helicase ATP-binding" evidence="1">
    <location>
        <begin position="390"/>
        <end position="540"/>
    </location>
</feature>
<dbReference type="InterPro" id="IPR050742">
    <property type="entry name" value="Helicase_Restrict-Modif_Enz"/>
</dbReference>
<keyword evidence="3" id="KW-0540">Nuclease</keyword>
<dbReference type="SMART" id="SM00487">
    <property type="entry name" value="DEXDc"/>
    <property type="match status" value="1"/>
</dbReference>
<organism evidence="3 4">
    <name type="scientific">Anaerobacillus arseniciselenatis</name>
    <dbReference type="NCBI Taxonomy" id="85682"/>
    <lineage>
        <taxon>Bacteria</taxon>
        <taxon>Bacillati</taxon>
        <taxon>Bacillota</taxon>
        <taxon>Bacilli</taxon>
        <taxon>Bacillales</taxon>
        <taxon>Bacillaceae</taxon>
        <taxon>Anaerobacillus</taxon>
    </lineage>
</organism>
<dbReference type="Pfam" id="PF04851">
    <property type="entry name" value="ResIII"/>
    <property type="match status" value="1"/>
</dbReference>
<evidence type="ECO:0000259" key="1">
    <source>
        <dbReference type="PROSITE" id="PS51192"/>
    </source>
</evidence>
<keyword evidence="3" id="KW-0255">Endonuclease</keyword>
<dbReference type="Proteomes" id="UP000180098">
    <property type="component" value="Unassembled WGS sequence"/>
</dbReference>
<dbReference type="InterPro" id="IPR054347">
    <property type="entry name" value="TOTE_primase"/>
</dbReference>
<keyword evidence="4" id="KW-1185">Reference proteome</keyword>
<dbReference type="InterPro" id="IPR027417">
    <property type="entry name" value="P-loop_NTPase"/>
</dbReference>
<dbReference type="OrthoDB" id="9802848at2"/>
<evidence type="ECO:0000259" key="2">
    <source>
        <dbReference type="PROSITE" id="PS51194"/>
    </source>
</evidence>